<feature type="region of interest" description="Disordered" evidence="2">
    <location>
        <begin position="347"/>
        <end position="384"/>
    </location>
</feature>
<evidence type="ECO:0000313" key="4">
    <source>
        <dbReference type="Proteomes" id="UP000604046"/>
    </source>
</evidence>
<keyword evidence="4" id="KW-1185">Reference proteome</keyword>
<dbReference type="Proteomes" id="UP000604046">
    <property type="component" value="Unassembled WGS sequence"/>
</dbReference>
<evidence type="ECO:0000256" key="1">
    <source>
        <dbReference type="SAM" id="Coils"/>
    </source>
</evidence>
<feature type="compositionally biased region" description="Acidic residues" evidence="2">
    <location>
        <begin position="375"/>
        <end position="384"/>
    </location>
</feature>
<feature type="compositionally biased region" description="Acidic residues" evidence="2">
    <location>
        <begin position="263"/>
        <end position="272"/>
    </location>
</feature>
<reference evidence="3" key="1">
    <citation type="submission" date="2021-02" db="EMBL/GenBank/DDBJ databases">
        <authorList>
            <person name="Dougan E. K."/>
            <person name="Rhodes N."/>
            <person name="Thang M."/>
            <person name="Chan C."/>
        </authorList>
    </citation>
    <scope>NUCLEOTIDE SEQUENCE</scope>
</reference>
<sequence length="453" mass="49141">MVRGRGHAEFILPPIEKATMTSTDPRHKASKASLPPIPSMPSTFTEADSSERQRSARPARFRPAADFRNGEAAETAPPPQPPPQQLKGRARPHPYLLDASLKGFCWRTSFEKIRPSAEKADKVYFAPVVPGVPCPRKGRRPRRQNGGLLPLPTYTVQPPISAPASPSAPRQKVLSKLHTVLALEGLPEDVARRVIDAVEEVFDEQEAEQELRPAPKVYEFCNDASPTTEDESPSAPTEVPIGELSDSFIEAAMDQATVSNEAPEPEAPEPEAPEPKAPEPKAPEPKAPEPKAPEPKVEEIRVVPNTDELDEARSRMNACLRAAVEAERAEEAVAQQDAAVDEAHLRTEANPAAEDGALQEAAPSLAAAETHVPESEEPEDSEIELASDDEFEVIDMMAAEVLTSVFSRAVGAEAEPEPCRQKAPGEQGGRSAVTEGKLEFNATTNKWVRRPSH</sequence>
<comment type="caution">
    <text evidence="3">The sequence shown here is derived from an EMBL/GenBank/DDBJ whole genome shotgun (WGS) entry which is preliminary data.</text>
</comment>
<dbReference type="EMBL" id="CAJNDS010002306">
    <property type="protein sequence ID" value="CAE7423659.1"/>
    <property type="molecule type" value="Genomic_DNA"/>
</dbReference>
<dbReference type="AlphaFoldDB" id="A0A812R620"/>
<evidence type="ECO:0000256" key="2">
    <source>
        <dbReference type="SAM" id="MobiDB-lite"/>
    </source>
</evidence>
<feature type="compositionally biased region" description="Basic and acidic residues" evidence="2">
    <location>
        <begin position="273"/>
        <end position="301"/>
    </location>
</feature>
<proteinExistence type="predicted"/>
<dbReference type="OrthoDB" id="436374at2759"/>
<feature type="region of interest" description="Disordered" evidence="2">
    <location>
        <begin position="206"/>
        <end position="309"/>
    </location>
</feature>
<accession>A0A812R620</accession>
<feature type="compositionally biased region" description="Low complexity" evidence="2">
    <location>
        <begin position="358"/>
        <end position="369"/>
    </location>
</feature>
<organism evidence="3 4">
    <name type="scientific">Symbiodinium natans</name>
    <dbReference type="NCBI Taxonomy" id="878477"/>
    <lineage>
        <taxon>Eukaryota</taxon>
        <taxon>Sar</taxon>
        <taxon>Alveolata</taxon>
        <taxon>Dinophyceae</taxon>
        <taxon>Suessiales</taxon>
        <taxon>Symbiodiniaceae</taxon>
        <taxon>Symbiodinium</taxon>
    </lineage>
</organism>
<feature type="region of interest" description="Disordered" evidence="2">
    <location>
        <begin position="411"/>
        <end position="453"/>
    </location>
</feature>
<protein>
    <submittedName>
        <fullName evidence="3">Uncharacterized protein</fullName>
    </submittedName>
</protein>
<feature type="region of interest" description="Disordered" evidence="2">
    <location>
        <begin position="1"/>
        <end position="91"/>
    </location>
</feature>
<evidence type="ECO:0000313" key="3">
    <source>
        <dbReference type="EMBL" id="CAE7423659.1"/>
    </source>
</evidence>
<gene>
    <name evidence="3" type="ORF">SNAT2548_LOCUS23045</name>
</gene>
<keyword evidence="1" id="KW-0175">Coiled coil</keyword>
<feature type="coiled-coil region" evidence="1">
    <location>
        <begin position="309"/>
        <end position="346"/>
    </location>
</feature>
<feature type="region of interest" description="Disordered" evidence="2">
    <location>
        <begin position="135"/>
        <end position="156"/>
    </location>
</feature>
<name>A0A812R620_9DINO</name>